<dbReference type="PANTHER" id="PTHR31126:SF46">
    <property type="entry name" value="TYROSINE-PROTEIN PHOSPHATASE DSP5"/>
    <property type="match status" value="1"/>
</dbReference>
<dbReference type="OMA" id="FKRSNCV"/>
<keyword evidence="10" id="KW-1185">Reference proteome</keyword>
<dbReference type="InterPro" id="IPR016130">
    <property type="entry name" value="Tyr_Pase_AS"/>
</dbReference>
<dbReference type="SUPFAM" id="SSF52799">
    <property type="entry name" value="(Phosphotyrosine protein) phosphatases II"/>
    <property type="match status" value="1"/>
</dbReference>
<dbReference type="Gramene" id="ONK77187">
    <property type="protein sequence ID" value="ONK77187"/>
    <property type="gene ID" value="A4U43_C02F3990"/>
</dbReference>
<dbReference type="GO" id="GO:0016791">
    <property type="term" value="F:phosphatase activity"/>
    <property type="evidence" value="ECO:0007669"/>
    <property type="project" value="InterPro"/>
</dbReference>
<comment type="catalytic activity">
    <reaction evidence="4">
        <text>5-diphospho-1D-myo-inositol 1,2,3,4,6-pentakisphosphate + H2O = 1D-myo-inositol hexakisphosphate + phosphate + H(+)</text>
        <dbReference type="Rhea" id="RHEA:22384"/>
        <dbReference type="ChEBI" id="CHEBI:15377"/>
        <dbReference type="ChEBI" id="CHEBI:15378"/>
        <dbReference type="ChEBI" id="CHEBI:43474"/>
        <dbReference type="ChEBI" id="CHEBI:58130"/>
        <dbReference type="ChEBI" id="CHEBI:58628"/>
        <dbReference type="EC" id="3.6.1.52"/>
    </reaction>
    <physiologicalReaction direction="left-to-right" evidence="4">
        <dbReference type="Rhea" id="RHEA:22385"/>
    </physiologicalReaction>
</comment>
<reference evidence="10" key="1">
    <citation type="journal article" date="2017" name="Nat. Commun.">
        <title>The asparagus genome sheds light on the origin and evolution of a young Y chromosome.</title>
        <authorList>
            <person name="Harkess A."/>
            <person name="Zhou J."/>
            <person name="Xu C."/>
            <person name="Bowers J.E."/>
            <person name="Van der Hulst R."/>
            <person name="Ayyampalayam S."/>
            <person name="Mercati F."/>
            <person name="Riccardi P."/>
            <person name="McKain M.R."/>
            <person name="Kakrana A."/>
            <person name="Tang H."/>
            <person name="Ray J."/>
            <person name="Groenendijk J."/>
            <person name="Arikit S."/>
            <person name="Mathioni S.M."/>
            <person name="Nakano M."/>
            <person name="Shan H."/>
            <person name="Telgmann-Rauber A."/>
            <person name="Kanno A."/>
            <person name="Yue Z."/>
            <person name="Chen H."/>
            <person name="Li W."/>
            <person name="Chen Y."/>
            <person name="Xu X."/>
            <person name="Zhang Y."/>
            <person name="Luo S."/>
            <person name="Chen H."/>
            <person name="Gao J."/>
            <person name="Mao Z."/>
            <person name="Pires J.C."/>
            <person name="Luo M."/>
            <person name="Kudrna D."/>
            <person name="Wing R.A."/>
            <person name="Meyers B.C."/>
            <person name="Yi K."/>
            <person name="Kong H."/>
            <person name="Lavrijsen P."/>
            <person name="Sunseri F."/>
            <person name="Falavigna A."/>
            <person name="Ye Y."/>
            <person name="Leebens-Mack J.H."/>
            <person name="Chen G."/>
        </authorList>
    </citation>
    <scope>NUCLEOTIDE SEQUENCE [LARGE SCALE GENOMIC DNA]</scope>
    <source>
        <strain evidence="10">cv. DH0086</strain>
    </source>
</reference>
<dbReference type="CDD" id="cd14528">
    <property type="entry name" value="PFA-DSP_Siw14"/>
    <property type="match status" value="1"/>
</dbReference>
<organism evidence="9 10">
    <name type="scientific">Asparagus officinalis</name>
    <name type="common">Garden asparagus</name>
    <dbReference type="NCBI Taxonomy" id="4686"/>
    <lineage>
        <taxon>Eukaryota</taxon>
        <taxon>Viridiplantae</taxon>
        <taxon>Streptophyta</taxon>
        <taxon>Embryophyta</taxon>
        <taxon>Tracheophyta</taxon>
        <taxon>Spermatophyta</taxon>
        <taxon>Magnoliopsida</taxon>
        <taxon>Liliopsida</taxon>
        <taxon>Asparagales</taxon>
        <taxon>Asparagaceae</taxon>
        <taxon>Asparagoideae</taxon>
        <taxon>Asparagus</taxon>
    </lineage>
</organism>
<dbReference type="PROSITE" id="PS50054">
    <property type="entry name" value="TYR_PHOSPHATASE_DUAL"/>
    <property type="match status" value="1"/>
</dbReference>
<protein>
    <recommendedName>
        <fullName evidence="1">diphosphoinositol-polyphosphate diphosphatase</fullName>
        <ecNumber evidence="1">3.6.1.52</ecNumber>
    </recommendedName>
</protein>
<evidence type="ECO:0000256" key="2">
    <source>
        <dbReference type="ARBA" id="ARBA00022801"/>
    </source>
</evidence>
<evidence type="ECO:0000313" key="10">
    <source>
        <dbReference type="Proteomes" id="UP000243459"/>
    </source>
</evidence>
<evidence type="ECO:0000256" key="5">
    <source>
        <dbReference type="ARBA" id="ARBA00047562"/>
    </source>
</evidence>
<dbReference type="Pfam" id="PF03162">
    <property type="entry name" value="Y_phosphatase2"/>
    <property type="match status" value="1"/>
</dbReference>
<name>A0A5P1FIF2_ASPOF</name>
<dbReference type="EC" id="3.6.1.52" evidence="1"/>
<dbReference type="InterPro" id="IPR004861">
    <property type="entry name" value="Siw14-like"/>
</dbReference>
<feature type="domain" description="Tyrosine-protein phosphatase" evidence="8">
    <location>
        <begin position="5"/>
        <end position="167"/>
    </location>
</feature>
<dbReference type="Gene3D" id="3.90.190.10">
    <property type="entry name" value="Protein tyrosine phosphatase superfamily"/>
    <property type="match status" value="1"/>
</dbReference>
<dbReference type="EMBL" id="CM007382">
    <property type="protein sequence ID" value="ONK77187.1"/>
    <property type="molecule type" value="Genomic_DNA"/>
</dbReference>
<comment type="catalytic activity">
    <reaction evidence="6">
        <text>1,5-bis(diphospho)-1D-myo-inositol 2,3,4,6-tetrakisphosphate + H2O = 1-diphospho-1D-myo-inositol 2,3,4,5,6-pentakisphosphate + phosphate + 2 H(+)</text>
        <dbReference type="Rhea" id="RHEA:79699"/>
        <dbReference type="ChEBI" id="CHEBI:15377"/>
        <dbReference type="ChEBI" id="CHEBI:15378"/>
        <dbReference type="ChEBI" id="CHEBI:43474"/>
        <dbReference type="ChEBI" id="CHEBI:74946"/>
        <dbReference type="ChEBI" id="CHEBI:77983"/>
        <dbReference type="EC" id="3.6.1.52"/>
    </reaction>
    <physiologicalReaction direction="left-to-right" evidence="6">
        <dbReference type="Rhea" id="RHEA:79700"/>
    </physiologicalReaction>
</comment>
<comment type="catalytic activity">
    <reaction evidence="5">
        <text>3,5-bis(diphospho)-1D-myo-inositol 1,2,4,6-tetrakisphosphate + H2O = 3-diphospho-1D-myo-inositol 1,2,4,5,6-pentakisphosphate + phosphate + 2 H(+)</text>
        <dbReference type="Rhea" id="RHEA:56312"/>
        <dbReference type="ChEBI" id="CHEBI:15377"/>
        <dbReference type="ChEBI" id="CHEBI:15378"/>
        <dbReference type="ChEBI" id="CHEBI:43474"/>
        <dbReference type="ChEBI" id="CHEBI:140372"/>
        <dbReference type="ChEBI" id="CHEBI:140374"/>
        <dbReference type="EC" id="3.6.1.52"/>
    </reaction>
    <physiologicalReaction direction="left-to-right" evidence="5">
        <dbReference type="Rhea" id="RHEA:56313"/>
    </physiologicalReaction>
</comment>
<gene>
    <name evidence="9" type="ORF">A4U43_C02F3990</name>
</gene>
<evidence type="ECO:0000256" key="4">
    <source>
        <dbReference type="ARBA" id="ARBA00047342"/>
    </source>
</evidence>
<accession>A0A5P1FIF2</accession>
<dbReference type="PRINTS" id="PR01911">
    <property type="entry name" value="PFDSPHPHTASE"/>
</dbReference>
<dbReference type="FunFam" id="3.90.190.10:FF:000024">
    <property type="entry name" value="probable tyrosine-protein phosphatase At1g05000"/>
    <property type="match status" value="1"/>
</dbReference>
<dbReference type="Proteomes" id="UP000243459">
    <property type="component" value="Chromosome 2"/>
</dbReference>
<dbReference type="PROSITE" id="PS00383">
    <property type="entry name" value="TYR_PHOSPHATASE_1"/>
    <property type="match status" value="1"/>
</dbReference>
<dbReference type="InterPro" id="IPR029021">
    <property type="entry name" value="Prot-tyrosine_phosphatase-like"/>
</dbReference>
<dbReference type="InterPro" id="IPR020422">
    <property type="entry name" value="TYR_PHOSPHATASE_DUAL_dom"/>
</dbReference>
<evidence type="ECO:0000256" key="1">
    <source>
        <dbReference type="ARBA" id="ARBA00012527"/>
    </source>
</evidence>
<sequence length="178" mass="20204">MPPANFGMVTWGIYRSGFPSSENFGFLKTIGLRSIVYLCPEPYPRPNAEFLESQGIRLFQFGIEGTKEPLAKIPRDAIMGALKLLLDVRNHPVLIHCKKGKHRTGCLVGCLRKLQNWCMTSVFEEYQRFAAAKVRASDLRFIETFDVSAMSEGILGIMYRYQSCIGLHSKRIMCRCDS</sequence>
<dbReference type="GO" id="GO:0008486">
    <property type="term" value="F:diphosphoinositol-polyphosphate diphosphatase activity"/>
    <property type="evidence" value="ECO:0007669"/>
    <property type="project" value="UniProtKB-EC"/>
</dbReference>
<evidence type="ECO:0000313" key="9">
    <source>
        <dbReference type="EMBL" id="ONK77187.1"/>
    </source>
</evidence>
<proteinExistence type="inferred from homology"/>
<comment type="catalytic activity">
    <reaction evidence="7">
        <text>6-diphospho-1D-myo-inositol pentakisphosphate + H2O = 1D-myo-inositol hexakisphosphate + phosphate + H(+)</text>
        <dbReference type="Rhea" id="RHEA:79703"/>
        <dbReference type="ChEBI" id="CHEBI:15377"/>
        <dbReference type="ChEBI" id="CHEBI:15378"/>
        <dbReference type="ChEBI" id="CHEBI:43474"/>
        <dbReference type="ChEBI" id="CHEBI:58130"/>
        <dbReference type="ChEBI" id="CHEBI:230534"/>
        <dbReference type="EC" id="3.6.1.52"/>
    </reaction>
    <physiologicalReaction direction="left-to-right" evidence="7">
        <dbReference type="Rhea" id="RHEA:79704"/>
    </physiologicalReaction>
</comment>
<dbReference type="GO" id="GO:0005737">
    <property type="term" value="C:cytoplasm"/>
    <property type="evidence" value="ECO:0007669"/>
    <property type="project" value="TreeGrafter"/>
</dbReference>
<evidence type="ECO:0000259" key="8">
    <source>
        <dbReference type="PROSITE" id="PS50054"/>
    </source>
</evidence>
<dbReference type="InterPro" id="IPR020428">
    <property type="entry name" value="PFA-DSPs"/>
</dbReference>
<evidence type="ECO:0000256" key="3">
    <source>
        <dbReference type="ARBA" id="ARBA00044949"/>
    </source>
</evidence>
<dbReference type="PANTHER" id="PTHR31126">
    <property type="entry name" value="TYROSINE-PROTEIN PHOSPHATASE"/>
    <property type="match status" value="1"/>
</dbReference>
<keyword evidence="2" id="KW-0378">Hydrolase</keyword>
<evidence type="ECO:0000256" key="7">
    <source>
        <dbReference type="ARBA" id="ARBA00048424"/>
    </source>
</evidence>
<comment type="similarity">
    <text evidence="3">Belongs to the protein-tyrosine phosphatase family. Atypical dual-specificity phosphatase Siw14-like subfamily.</text>
</comment>
<dbReference type="AlphaFoldDB" id="A0A5P1FIF2"/>
<evidence type="ECO:0000256" key="6">
    <source>
        <dbReference type="ARBA" id="ARBA00047927"/>
    </source>
</evidence>